<dbReference type="InterPro" id="IPR050900">
    <property type="entry name" value="Transposase_IS3/IS150/IS904"/>
</dbReference>
<dbReference type="PATRIC" id="fig|448.7.peg.1927"/>
<organism evidence="2 3">
    <name type="scientific">Legionella erythra</name>
    <dbReference type="NCBI Taxonomy" id="448"/>
    <lineage>
        <taxon>Bacteria</taxon>
        <taxon>Pseudomonadati</taxon>
        <taxon>Pseudomonadota</taxon>
        <taxon>Gammaproteobacteria</taxon>
        <taxon>Legionellales</taxon>
        <taxon>Legionellaceae</taxon>
        <taxon>Legionella</taxon>
    </lineage>
</organism>
<comment type="caution">
    <text evidence="2">The sequence shown here is derived from an EMBL/GenBank/DDBJ whole genome shotgun (WGS) entry which is preliminary data.</text>
</comment>
<evidence type="ECO:0000259" key="1">
    <source>
        <dbReference type="PROSITE" id="PS50994"/>
    </source>
</evidence>
<protein>
    <submittedName>
        <fullName evidence="2">Integrase</fullName>
    </submittedName>
</protein>
<dbReference type="InterPro" id="IPR036397">
    <property type="entry name" value="RNaseH_sf"/>
</dbReference>
<dbReference type="Proteomes" id="UP000054773">
    <property type="component" value="Unassembled WGS sequence"/>
</dbReference>
<proteinExistence type="predicted"/>
<dbReference type="Gene3D" id="3.30.420.10">
    <property type="entry name" value="Ribonuclease H-like superfamily/Ribonuclease H"/>
    <property type="match status" value="1"/>
</dbReference>
<dbReference type="Pfam" id="PF00665">
    <property type="entry name" value="rve"/>
    <property type="match status" value="1"/>
</dbReference>
<dbReference type="InterPro" id="IPR025948">
    <property type="entry name" value="HTH-like_dom"/>
</dbReference>
<dbReference type="NCBIfam" id="NF033516">
    <property type="entry name" value="transpos_IS3"/>
    <property type="match status" value="1"/>
</dbReference>
<dbReference type="GO" id="GO:0003676">
    <property type="term" value="F:nucleic acid binding"/>
    <property type="evidence" value="ECO:0007669"/>
    <property type="project" value="InterPro"/>
</dbReference>
<reference evidence="2 3" key="1">
    <citation type="submission" date="2015-11" db="EMBL/GenBank/DDBJ databases">
        <title>Genomic analysis of 38 Legionella species identifies large and diverse effector repertoires.</title>
        <authorList>
            <person name="Burstein D."/>
            <person name="Amaro F."/>
            <person name="Zusman T."/>
            <person name="Lifshitz Z."/>
            <person name="Cohen O."/>
            <person name="Gilbert J.A."/>
            <person name="Pupko T."/>
            <person name="Shuman H.A."/>
            <person name="Segal G."/>
        </authorList>
    </citation>
    <scope>NUCLEOTIDE SEQUENCE [LARGE SCALE GENOMIC DNA]</scope>
    <source>
        <strain evidence="2 3">SE-32A-C8</strain>
    </source>
</reference>
<dbReference type="SUPFAM" id="SSF53098">
    <property type="entry name" value="Ribonuclease H-like"/>
    <property type="match status" value="1"/>
</dbReference>
<accession>A0A0W0TLP4</accession>
<dbReference type="AlphaFoldDB" id="A0A0W0TLP4"/>
<dbReference type="EMBL" id="LNYA01000029">
    <property type="protein sequence ID" value="KTC96445.1"/>
    <property type="molecule type" value="Genomic_DNA"/>
</dbReference>
<dbReference type="PANTHER" id="PTHR46889">
    <property type="entry name" value="TRANSPOSASE INSF FOR INSERTION SEQUENCE IS3B-RELATED"/>
    <property type="match status" value="1"/>
</dbReference>
<dbReference type="STRING" id="448.Lery_1841"/>
<dbReference type="InterPro" id="IPR048020">
    <property type="entry name" value="Transpos_IS3"/>
</dbReference>
<keyword evidence="3" id="KW-1185">Reference proteome</keyword>
<evidence type="ECO:0000313" key="3">
    <source>
        <dbReference type="Proteomes" id="UP000054773"/>
    </source>
</evidence>
<dbReference type="InterPro" id="IPR001584">
    <property type="entry name" value="Integrase_cat-core"/>
</dbReference>
<dbReference type="PROSITE" id="PS50994">
    <property type="entry name" value="INTEGRASE"/>
    <property type="match status" value="1"/>
</dbReference>
<dbReference type="Pfam" id="PF13276">
    <property type="entry name" value="HTH_21"/>
    <property type="match status" value="1"/>
</dbReference>
<name>A0A0W0TLP4_LEGER</name>
<evidence type="ECO:0000313" key="2">
    <source>
        <dbReference type="EMBL" id="KTC96445.1"/>
    </source>
</evidence>
<dbReference type="PANTHER" id="PTHR46889:SF4">
    <property type="entry name" value="TRANSPOSASE INSO FOR INSERTION SEQUENCE ELEMENT IS911B-RELATED"/>
    <property type="match status" value="1"/>
</dbReference>
<dbReference type="InterPro" id="IPR012337">
    <property type="entry name" value="RNaseH-like_sf"/>
</dbReference>
<sequence length="188" mass="21447">MLDFVKQIADKSYYTYGSRRMQRALNTLGYPASRRKTRSLMQEANVIVRYRKKYKVTTNSNHKKPVFENVLNREFSPKAPDLASVSDITSLWTQGGWLYLTVVIDLFSRKVVGWSMGSRMKASLVCHALKMALWQRKPKPGLIVHCDRGAQHASHEYGNLLTDWHCTGSMSRKGNCWDNAVAESFLAA</sequence>
<dbReference type="GO" id="GO:0015074">
    <property type="term" value="P:DNA integration"/>
    <property type="evidence" value="ECO:0007669"/>
    <property type="project" value="InterPro"/>
</dbReference>
<gene>
    <name evidence="2" type="ORF">Lery_1841</name>
</gene>
<feature type="domain" description="Integrase catalytic" evidence="1">
    <location>
        <begin position="76"/>
        <end position="188"/>
    </location>
</feature>